<evidence type="ECO:0000256" key="1">
    <source>
        <dbReference type="ARBA" id="ARBA00004196"/>
    </source>
</evidence>
<dbReference type="Pfam" id="PF01547">
    <property type="entry name" value="SBP_bac_1"/>
    <property type="match status" value="1"/>
</dbReference>
<feature type="signal peptide" evidence="7">
    <location>
        <begin position="1"/>
        <end position="21"/>
    </location>
</feature>
<reference evidence="8" key="2">
    <citation type="journal article" date="2021" name="PeerJ">
        <title>Extensive microbial diversity within the chicken gut microbiome revealed by metagenomics and culture.</title>
        <authorList>
            <person name="Gilroy R."/>
            <person name="Ravi A."/>
            <person name="Getino M."/>
            <person name="Pursley I."/>
            <person name="Horton D.L."/>
            <person name="Alikhan N.F."/>
            <person name="Baker D."/>
            <person name="Gharbi K."/>
            <person name="Hall N."/>
            <person name="Watson M."/>
            <person name="Adriaenssens E.M."/>
            <person name="Foster-Nyarko E."/>
            <person name="Jarju S."/>
            <person name="Secka A."/>
            <person name="Antonio M."/>
            <person name="Oren A."/>
            <person name="Chaudhuri R.R."/>
            <person name="La Ragione R."/>
            <person name="Hildebrand F."/>
            <person name="Pallen M.J."/>
        </authorList>
    </citation>
    <scope>NUCLEOTIDE SEQUENCE</scope>
    <source>
        <strain evidence="8">CHK183-6373</strain>
    </source>
</reference>
<comment type="caution">
    <text evidence="8">The sequence shown here is derived from an EMBL/GenBank/DDBJ whole genome shotgun (WGS) entry which is preliminary data.</text>
</comment>
<reference evidence="8" key="1">
    <citation type="submission" date="2020-10" db="EMBL/GenBank/DDBJ databases">
        <authorList>
            <person name="Gilroy R."/>
        </authorList>
    </citation>
    <scope>NUCLEOTIDE SEQUENCE</scope>
    <source>
        <strain evidence="8">CHK183-6373</strain>
    </source>
</reference>
<protein>
    <recommendedName>
        <fullName evidence="6">Probable sugar-binding periplasmic protein</fullName>
    </recommendedName>
</protein>
<evidence type="ECO:0000256" key="2">
    <source>
        <dbReference type="ARBA" id="ARBA00008520"/>
    </source>
</evidence>
<dbReference type="PANTHER" id="PTHR43649">
    <property type="entry name" value="ARABINOSE-BINDING PROTEIN-RELATED"/>
    <property type="match status" value="1"/>
</dbReference>
<dbReference type="InterPro" id="IPR050490">
    <property type="entry name" value="Bact_solute-bd_prot1"/>
</dbReference>
<dbReference type="Proteomes" id="UP000886884">
    <property type="component" value="Unassembled WGS sequence"/>
</dbReference>
<evidence type="ECO:0000256" key="3">
    <source>
        <dbReference type="ARBA" id="ARBA00022448"/>
    </source>
</evidence>
<keyword evidence="3" id="KW-0813">Transport</keyword>
<evidence type="ECO:0000313" key="8">
    <source>
        <dbReference type="EMBL" id="HIV28031.1"/>
    </source>
</evidence>
<evidence type="ECO:0000256" key="7">
    <source>
        <dbReference type="SAM" id="SignalP"/>
    </source>
</evidence>
<organism evidence="8 9">
    <name type="scientific">Candidatus Ornithocaccomicrobium faecavium</name>
    <dbReference type="NCBI Taxonomy" id="2840890"/>
    <lineage>
        <taxon>Bacteria</taxon>
        <taxon>Bacillati</taxon>
        <taxon>Bacillota</taxon>
        <taxon>Clostridia</taxon>
        <taxon>Candidatus Ornithocaccomicrobium</taxon>
    </lineage>
</organism>
<comment type="function">
    <text evidence="5">Part of a binding-protein-dependent transport system for a sugar.</text>
</comment>
<dbReference type="InterPro" id="IPR006059">
    <property type="entry name" value="SBP"/>
</dbReference>
<proteinExistence type="inferred from homology"/>
<evidence type="ECO:0000313" key="9">
    <source>
        <dbReference type="Proteomes" id="UP000886884"/>
    </source>
</evidence>
<accession>A0A9D1TCT8</accession>
<evidence type="ECO:0000256" key="6">
    <source>
        <dbReference type="ARBA" id="ARBA00049753"/>
    </source>
</evidence>
<feature type="chain" id="PRO_5039455309" description="Probable sugar-binding periplasmic protein" evidence="7">
    <location>
        <begin position="22"/>
        <end position="524"/>
    </location>
</feature>
<comment type="similarity">
    <text evidence="2">Belongs to the bacterial solute-binding protein 1 family.</text>
</comment>
<dbReference type="AlphaFoldDB" id="A0A9D1TCT8"/>
<sequence length="524" mass="57782">MKKVFALVLALALLVPGFAFAEDDFSGTITISLYASTGVQEAWEAVGAAYEALHPGVDVVVDLKPSEGYENWVKAMFQSWDTEVPEADLVFINLAGSDANDKVINFYDYAYDINPYTDDEWQAGIAFDMQQIDQVNGSWTALCVSGTQVLWFYNADIFEEVGVEPPTTWDEFVAVCEKIAAAGYQPLAVAGDFNSFWSGQMGWLAQIYVDQTTRSQIEIVRAQPGDYCYDEEIDGAFVYDPTDPWNDDTSKVTNNGVRFYKAFKEGEIVAGSQGQQDVWTNMGKLFPQYAGGDAFFGTDGNGAKTLFYQGKAAIWLDGSWFFGDYLNTMDAVAAGESVELDDETTIEGVQEFGLGTFSMPSMEGDSFEAPARTIEVATGFLGAVKKDVEHDDMVVDFLMYYSSPEGFAIYTDALIENGGRPDGIPLVNGVELEGELADMFSNITYIGNVQKGWGQALARGIGDNQEALRAWYTYTMDFLNGNITIEEWAEKHNENQLRYLPDVMAASEISDADLENPQNEPTGN</sequence>
<comment type="subcellular location">
    <subcellularLocation>
        <location evidence="1">Cell envelope</location>
    </subcellularLocation>
</comment>
<name>A0A9D1TCT8_9FIRM</name>
<dbReference type="EMBL" id="DVOT01000154">
    <property type="protein sequence ID" value="HIV28031.1"/>
    <property type="molecule type" value="Genomic_DNA"/>
</dbReference>
<keyword evidence="4 7" id="KW-0732">Signal</keyword>
<evidence type="ECO:0000256" key="5">
    <source>
        <dbReference type="ARBA" id="ARBA00049629"/>
    </source>
</evidence>
<dbReference type="SUPFAM" id="SSF53850">
    <property type="entry name" value="Periplasmic binding protein-like II"/>
    <property type="match status" value="1"/>
</dbReference>
<dbReference type="PANTHER" id="PTHR43649:SF28">
    <property type="entry name" value="BINDING PROTEIN COMPONENT OF ABC SUGAR TRANSPORTER-RELATED"/>
    <property type="match status" value="1"/>
</dbReference>
<dbReference type="GO" id="GO:0030313">
    <property type="term" value="C:cell envelope"/>
    <property type="evidence" value="ECO:0007669"/>
    <property type="project" value="UniProtKB-SubCell"/>
</dbReference>
<gene>
    <name evidence="8" type="ORF">IAA64_08680</name>
</gene>
<dbReference type="Gene3D" id="3.40.190.10">
    <property type="entry name" value="Periplasmic binding protein-like II"/>
    <property type="match status" value="1"/>
</dbReference>
<evidence type="ECO:0000256" key="4">
    <source>
        <dbReference type="ARBA" id="ARBA00022729"/>
    </source>
</evidence>